<dbReference type="EMBL" id="CP182909">
    <property type="protein sequence ID" value="XPM63728.1"/>
    <property type="molecule type" value="Genomic_DNA"/>
</dbReference>
<protein>
    <submittedName>
        <fullName evidence="1">Uncharacterized protein</fullName>
    </submittedName>
</protein>
<gene>
    <name evidence="1" type="ORF">BH720_031720</name>
</gene>
<evidence type="ECO:0000313" key="1">
    <source>
        <dbReference type="EMBL" id="XPM63728.1"/>
    </source>
</evidence>
<keyword evidence="2" id="KW-1185">Reference proteome</keyword>
<proteinExistence type="predicted"/>
<sequence>MSYYDFDDHFWAPCEVCCQKRAETNLQPTHRLFPWIGLLVNTLKGLVVQA</sequence>
<accession>A0ACD5GS54</accession>
<evidence type="ECO:0000313" key="2">
    <source>
        <dbReference type="Proteomes" id="UP000095472"/>
    </source>
</evidence>
<organism evidence="1 2">
    <name type="scientific">Desertifilum tharense IPPAS B-1220</name>
    <dbReference type="NCBI Taxonomy" id="1781255"/>
    <lineage>
        <taxon>Bacteria</taxon>
        <taxon>Bacillati</taxon>
        <taxon>Cyanobacteriota</taxon>
        <taxon>Cyanophyceae</taxon>
        <taxon>Desertifilales</taxon>
        <taxon>Desertifilaceae</taxon>
        <taxon>Desertifilum</taxon>
    </lineage>
</organism>
<name>A0ACD5GS54_9CYAN</name>
<reference evidence="1 2" key="1">
    <citation type="journal article" date="2016" name="Genome Announc.">
        <title>Draft Genome Sequence of the Thermotolerant Cyanobacterium Desertifilum sp. IPPAS B-1220.</title>
        <authorList>
            <person name="Mironov K.S."/>
            <person name="Sinetova M.A."/>
            <person name="Bolatkhan K."/>
            <person name="Zayadan B.K."/>
            <person name="Ustinova V.V."/>
            <person name="Kupriyanova E.V."/>
            <person name="Skrypnik A.N."/>
            <person name="Gogoleva N.E."/>
            <person name="Gogolev Y.V."/>
            <person name="Los D.A."/>
        </authorList>
    </citation>
    <scope>NUCLEOTIDE SEQUENCE [LARGE SCALE GENOMIC DNA]</scope>
    <source>
        <strain evidence="1 2">IPPAS B-1220</strain>
    </source>
</reference>
<dbReference type="Proteomes" id="UP000095472">
    <property type="component" value="Chromosome"/>
</dbReference>